<organism evidence="2 3">
    <name type="scientific">Adineta steineri</name>
    <dbReference type="NCBI Taxonomy" id="433720"/>
    <lineage>
        <taxon>Eukaryota</taxon>
        <taxon>Metazoa</taxon>
        <taxon>Spiralia</taxon>
        <taxon>Gnathifera</taxon>
        <taxon>Rotifera</taxon>
        <taxon>Eurotatoria</taxon>
        <taxon>Bdelloidea</taxon>
        <taxon>Adinetida</taxon>
        <taxon>Adinetidae</taxon>
        <taxon>Adineta</taxon>
    </lineage>
</organism>
<gene>
    <name evidence="2" type="ORF">IZO911_LOCUS29994</name>
</gene>
<comment type="caution">
    <text evidence="2">The sequence shown here is derived from an EMBL/GenBank/DDBJ whole genome shotgun (WGS) entry which is preliminary data.</text>
</comment>
<evidence type="ECO:0000259" key="1">
    <source>
        <dbReference type="Pfam" id="PF03184"/>
    </source>
</evidence>
<protein>
    <recommendedName>
        <fullName evidence="1">DDE-1 domain-containing protein</fullName>
    </recommendedName>
</protein>
<name>A0A814YA19_9BILA</name>
<dbReference type="AlphaFoldDB" id="A0A814YA19"/>
<dbReference type="Proteomes" id="UP000663860">
    <property type="component" value="Unassembled WGS sequence"/>
</dbReference>
<dbReference type="InterPro" id="IPR004875">
    <property type="entry name" value="DDE_SF_endonuclease_dom"/>
</dbReference>
<accession>A0A814YA19</accession>
<evidence type="ECO:0000313" key="3">
    <source>
        <dbReference type="Proteomes" id="UP000663860"/>
    </source>
</evidence>
<proteinExistence type="predicted"/>
<feature type="domain" description="DDE-1" evidence="1">
    <location>
        <begin position="154"/>
        <end position="298"/>
    </location>
</feature>
<dbReference type="EMBL" id="CAJNOE010000459">
    <property type="protein sequence ID" value="CAF1226253.1"/>
    <property type="molecule type" value="Genomic_DNA"/>
</dbReference>
<dbReference type="Pfam" id="PF03184">
    <property type="entry name" value="DDE_1"/>
    <property type="match status" value="1"/>
</dbReference>
<dbReference type="GO" id="GO:0003676">
    <property type="term" value="F:nucleic acid binding"/>
    <property type="evidence" value="ECO:0007669"/>
    <property type="project" value="InterPro"/>
</dbReference>
<reference evidence="2" key="1">
    <citation type="submission" date="2021-02" db="EMBL/GenBank/DDBJ databases">
        <authorList>
            <person name="Nowell W R."/>
        </authorList>
    </citation>
    <scope>NUCLEOTIDE SEQUENCE</scope>
</reference>
<evidence type="ECO:0000313" key="2">
    <source>
        <dbReference type="EMBL" id="CAF1226253.1"/>
    </source>
</evidence>
<sequence length="377" mass="42802">MRAQTSTALLDTLGCSIINQQQSISQIGSILQVNSAGDRTEKQWEEDVDMSLESLFCDQDLLSSTTTKEKFIEQEINKLTLPSSLVVLSELSSNLKLSSITTKVIKKDHSILLFASANENENDIYCDDSNDVTSSSVMKRDITVAHRLEVRFCTVILTVSGEDQHVDPVLLFKGKGHISPNEQKQYANDIKVFFTPESVINTITMNKYNEWFISKVQDGHPKMLIVDSANSHLNPETIRNLRKKSVIVAVISTGCTMYLQALDVSIFSTFKNHYTDAAEEYIEQNAWIRTKSSTNFNEEFTKIGYIWKHNIRITPRTLQNYTYDPSIINCVSLNINEDDDEEQIQNAATLAAEQDKIILNEKSKQLKLTDLWKKELK</sequence>